<feature type="domain" description="RING-type" evidence="5">
    <location>
        <begin position="777"/>
        <end position="832"/>
    </location>
</feature>
<evidence type="ECO:0000256" key="1">
    <source>
        <dbReference type="ARBA" id="ARBA00022771"/>
    </source>
</evidence>
<dbReference type="PROSITE" id="PS50089">
    <property type="entry name" value="ZF_RING_2"/>
    <property type="match status" value="1"/>
</dbReference>
<keyword evidence="2" id="KW-0862">Zinc</keyword>
<dbReference type="Gene3D" id="3.30.40.10">
    <property type="entry name" value="Zinc/RING finger domain, C3HC4 (zinc finger)"/>
    <property type="match status" value="1"/>
</dbReference>
<feature type="signal peptide" evidence="4">
    <location>
        <begin position="1"/>
        <end position="15"/>
    </location>
</feature>
<proteinExistence type="predicted"/>
<dbReference type="SMART" id="SM00184">
    <property type="entry name" value="RING"/>
    <property type="match status" value="1"/>
</dbReference>
<protein>
    <recommendedName>
        <fullName evidence="5">RING-type domain-containing protein</fullName>
    </recommendedName>
</protein>
<feature type="chain" id="PRO_5018135232" description="RING-type domain-containing protein" evidence="4">
    <location>
        <begin position="16"/>
        <end position="844"/>
    </location>
</feature>
<name>A0A3M7T8U6_BRAPC</name>
<evidence type="ECO:0000256" key="4">
    <source>
        <dbReference type="SAM" id="SignalP"/>
    </source>
</evidence>
<dbReference type="InterPro" id="IPR001841">
    <property type="entry name" value="Znf_RING"/>
</dbReference>
<evidence type="ECO:0000256" key="2">
    <source>
        <dbReference type="ARBA" id="ARBA00022833"/>
    </source>
</evidence>
<organism evidence="6 7">
    <name type="scientific">Brachionus plicatilis</name>
    <name type="common">Marine rotifer</name>
    <name type="synonym">Brachionus muelleri</name>
    <dbReference type="NCBI Taxonomy" id="10195"/>
    <lineage>
        <taxon>Eukaryota</taxon>
        <taxon>Metazoa</taxon>
        <taxon>Spiralia</taxon>
        <taxon>Gnathifera</taxon>
        <taxon>Rotifera</taxon>
        <taxon>Eurotatoria</taxon>
        <taxon>Monogononta</taxon>
        <taxon>Pseudotrocha</taxon>
        <taxon>Ploima</taxon>
        <taxon>Brachionidae</taxon>
        <taxon>Brachionus</taxon>
    </lineage>
</organism>
<accession>A0A3M7T8U6</accession>
<dbReference type="AlphaFoldDB" id="A0A3M7T8U6"/>
<dbReference type="GO" id="GO:0008270">
    <property type="term" value="F:zinc ion binding"/>
    <property type="evidence" value="ECO:0007669"/>
    <property type="project" value="UniProtKB-KW"/>
</dbReference>
<sequence length="844" mass="98191">MQFILYLFLLHLVHALEIYGQFRYCLLNSNLRMLNSLCDDEENHDFDIHSNFNQSIPIKRSAFVFSKHKFILETIGYECTMIIYNVKFGRDIFFSKYIEKTSHFGKLTKADCQTMLKDKKCGNAESSYPLICMANGNCDFKPNFTGVYPLFGSLQQSFIGCSLTKRVILAQSLNSSIFSNSIGNCFAEDEVCFLATSTIIWSRNDIRKCLFERLTDLNDLVIFNNQNKTLVYSDTAKLLFNLKEKIDDCGLNFHKTSEGLYLSFYMEKYSKSKEALLSLKTSGNKLTHFLDTDRQDFLLSESDFTQFKILRKLNDNHCRNIKNIIFSNMDRQDTFLQIVNKRNDNIQLYINDGKVFLPTCVIVRKIYIQERENFQVCSRYPQVTFDSPYSSIKIQGFIRFNNILTQQDHIKKDCSMHKTSMIVEGNNQKFFLIKINGSIQTADEYTPHLVDLKINNGNLNNYFEHHSLLFNGSDFFEQINEILDPLKIVRTEEISDENTNNQINLSAKEKFLKNIMDINYDLYRVSLESIFKSSMRRSSWVYGDKLLKKFARQNQIDLEIRLILEEREQTNGYLVTCSALQLNVSYWSGSEEVATRIASWKWLKKLFGRSGARQELYWRCVKKFAKEVIEIDDQCIFCDEQIGLESLWEHVRNCVQNEQDKWRDHESAKCPFCNSYICLNDFSNHTEICKKMNCTSCGLSILKTEEATHKEICQSDVTELESCQFCNEMIECTPKIYTAHVRQCKQANQNRNAHSSAEDNCKICGGQDTHGHQCTRCPICLLDKPVANWIILDCLHYICNECSPIYFANDYEAFLDDPTEDGQYVAKCPVCREEVRPNGLRIFL</sequence>
<evidence type="ECO:0000313" key="7">
    <source>
        <dbReference type="Proteomes" id="UP000276133"/>
    </source>
</evidence>
<keyword evidence="4" id="KW-0732">Signal</keyword>
<gene>
    <name evidence="6" type="ORF">BpHYR1_009679</name>
</gene>
<dbReference type="SUPFAM" id="SSF57850">
    <property type="entry name" value="RING/U-box"/>
    <property type="match status" value="1"/>
</dbReference>
<keyword evidence="1 3" id="KW-0479">Metal-binding</keyword>
<keyword evidence="7" id="KW-1185">Reference proteome</keyword>
<dbReference type="InterPro" id="IPR013083">
    <property type="entry name" value="Znf_RING/FYVE/PHD"/>
</dbReference>
<reference evidence="6 7" key="1">
    <citation type="journal article" date="2018" name="Sci. Rep.">
        <title>Genomic signatures of local adaptation to the degree of environmental predictability in rotifers.</title>
        <authorList>
            <person name="Franch-Gras L."/>
            <person name="Hahn C."/>
            <person name="Garcia-Roger E.M."/>
            <person name="Carmona M.J."/>
            <person name="Serra M."/>
            <person name="Gomez A."/>
        </authorList>
    </citation>
    <scope>NUCLEOTIDE SEQUENCE [LARGE SCALE GENOMIC DNA]</scope>
    <source>
        <strain evidence="6">HYR1</strain>
    </source>
</reference>
<evidence type="ECO:0000313" key="6">
    <source>
        <dbReference type="EMBL" id="RNA44389.1"/>
    </source>
</evidence>
<dbReference type="EMBL" id="REGN01000112">
    <property type="protein sequence ID" value="RNA44389.1"/>
    <property type="molecule type" value="Genomic_DNA"/>
</dbReference>
<evidence type="ECO:0000259" key="5">
    <source>
        <dbReference type="PROSITE" id="PS50089"/>
    </source>
</evidence>
<keyword evidence="1 3" id="KW-0863">Zinc-finger</keyword>
<comment type="caution">
    <text evidence="6">The sequence shown here is derived from an EMBL/GenBank/DDBJ whole genome shotgun (WGS) entry which is preliminary data.</text>
</comment>
<dbReference type="Proteomes" id="UP000276133">
    <property type="component" value="Unassembled WGS sequence"/>
</dbReference>
<evidence type="ECO:0000256" key="3">
    <source>
        <dbReference type="PROSITE-ProRule" id="PRU00175"/>
    </source>
</evidence>